<evidence type="ECO:0000313" key="2">
    <source>
        <dbReference type="EMBL" id="OUR94139.1"/>
    </source>
</evidence>
<sequence>MRKYLIVLLGLFLFSCSHGGGSRTPSSTDYNLNKLIGEISSSVVAGIVDTKLCSAKLSNYGKRLLSLSDEHIDSALITDGKIDQIIKKSFRTRLEIKEKMKGLKVVSAIGVACLHSIKDIVRALRYVEDYMIEIKFFRLGYLKSMDFVTFAGSGSQFLVNPVFEFSSKADLKSGDIILSRGHGYSSAAIARIGENESQFSHLSLVYRDESNDLHTIESLTEVGAVTAPMQVYIDQKNVRSVVLRHSDSKLAHEAAKSMYQKVRARQLKKKNIAYDFEMNYKDSKNLFSAEIIYHAFKNAAKKLYSKKLDLPLYKTNFEKGLLSFLKDLGLKVNASNISSSDTFGPGDIQFDPSFSIVAEWRNPKKMRDNRFKDVVLTKIFEWIEVDNYRLFAPAGIIVKSRFSWLMRRTPFVKKMLEDKFPLNMKARQLKLFLVLDLVGEKLYNKLSDAQAIAKRTLSPIEMHEVLQDFKENDYKRYIKFIALSREARKYRGRRKVPYNVKKELKETRPIFHRYFHN</sequence>
<proteinExistence type="predicted"/>
<name>A0A1Y5F746_9BACT</name>
<comment type="caution">
    <text evidence="2">The sequence shown here is derived from an EMBL/GenBank/DDBJ whole genome shotgun (WGS) entry which is preliminary data.</text>
</comment>
<accession>A0A1Y5F746</accession>
<dbReference type="PROSITE" id="PS51257">
    <property type="entry name" value="PROKAR_LIPOPROTEIN"/>
    <property type="match status" value="1"/>
</dbReference>
<evidence type="ECO:0008006" key="4">
    <source>
        <dbReference type="Google" id="ProtNLM"/>
    </source>
</evidence>
<protein>
    <recommendedName>
        <fullName evidence="4">Lipoprotein</fullName>
    </recommendedName>
</protein>
<dbReference type="AlphaFoldDB" id="A0A1Y5F746"/>
<evidence type="ECO:0000256" key="1">
    <source>
        <dbReference type="SAM" id="SignalP"/>
    </source>
</evidence>
<gene>
    <name evidence="2" type="ORF">A9Q84_17670</name>
</gene>
<reference evidence="3" key="1">
    <citation type="journal article" date="2017" name="Proc. Natl. Acad. Sci. U.S.A.">
        <title>Simulation of Deepwater Horizon oil plume reveals substrate specialization within a complex community of hydrocarbon-degraders.</title>
        <authorList>
            <person name="Hu P."/>
            <person name="Dubinsky E.A."/>
            <person name="Probst A.J."/>
            <person name="Wang J."/>
            <person name="Sieber C.M.K."/>
            <person name="Tom L.M."/>
            <person name="Gardinali P."/>
            <person name="Banfield J.F."/>
            <person name="Atlas R.M."/>
            <person name="Andersen G.L."/>
        </authorList>
    </citation>
    <scope>NUCLEOTIDE SEQUENCE [LARGE SCALE GENOMIC DNA]</scope>
</reference>
<organism evidence="2 3">
    <name type="scientific">Halobacteriovorax marinus</name>
    <dbReference type="NCBI Taxonomy" id="97084"/>
    <lineage>
        <taxon>Bacteria</taxon>
        <taxon>Pseudomonadati</taxon>
        <taxon>Bdellovibrionota</taxon>
        <taxon>Bacteriovoracia</taxon>
        <taxon>Bacteriovoracales</taxon>
        <taxon>Halobacteriovoraceae</taxon>
        <taxon>Halobacteriovorax</taxon>
    </lineage>
</organism>
<dbReference type="SUPFAM" id="SSF54001">
    <property type="entry name" value="Cysteine proteinases"/>
    <property type="match status" value="1"/>
</dbReference>
<feature type="chain" id="PRO_5012373349" description="Lipoprotein" evidence="1">
    <location>
        <begin position="20"/>
        <end position="517"/>
    </location>
</feature>
<dbReference type="Gene3D" id="3.90.1720.10">
    <property type="entry name" value="endopeptidase domain like (from Nostoc punctiforme)"/>
    <property type="match status" value="1"/>
</dbReference>
<evidence type="ECO:0000313" key="3">
    <source>
        <dbReference type="Proteomes" id="UP000196531"/>
    </source>
</evidence>
<feature type="signal peptide" evidence="1">
    <location>
        <begin position="1"/>
        <end position="19"/>
    </location>
</feature>
<keyword evidence="1" id="KW-0732">Signal</keyword>
<dbReference type="Proteomes" id="UP000196531">
    <property type="component" value="Unassembled WGS sequence"/>
</dbReference>
<dbReference type="InterPro" id="IPR038765">
    <property type="entry name" value="Papain-like_cys_pep_sf"/>
</dbReference>
<dbReference type="EMBL" id="MAAO01000011">
    <property type="protein sequence ID" value="OUR94139.1"/>
    <property type="molecule type" value="Genomic_DNA"/>
</dbReference>